<feature type="signal peptide" evidence="2">
    <location>
        <begin position="1"/>
        <end position="22"/>
    </location>
</feature>
<keyword evidence="2" id="KW-0732">Signal</keyword>
<dbReference type="Proteomes" id="UP000184339">
    <property type="component" value="Unassembled WGS sequence"/>
</dbReference>
<keyword evidence="4" id="KW-1185">Reference proteome</keyword>
<feature type="chain" id="PRO_5012342128" description="Secreted protein" evidence="2">
    <location>
        <begin position="23"/>
        <end position="84"/>
    </location>
</feature>
<evidence type="ECO:0000313" key="4">
    <source>
        <dbReference type="Proteomes" id="UP000184339"/>
    </source>
</evidence>
<accession>A0A1M7Q5M7</accession>
<evidence type="ECO:0008006" key="5">
    <source>
        <dbReference type="Google" id="ProtNLM"/>
    </source>
</evidence>
<feature type="region of interest" description="Disordered" evidence="1">
    <location>
        <begin position="18"/>
        <end position="40"/>
    </location>
</feature>
<dbReference type="STRING" id="551987.SAMN05192549_106227"/>
<protein>
    <recommendedName>
        <fullName evidence="5">Secreted protein</fullName>
    </recommendedName>
</protein>
<dbReference type="RefSeq" id="WP_139260574.1">
    <property type="nucleotide sequence ID" value="NZ_FRCX01000006.1"/>
</dbReference>
<dbReference type="AlphaFoldDB" id="A0A1M7Q5M7"/>
<feature type="compositionally biased region" description="Pro residues" evidence="1">
    <location>
        <begin position="25"/>
        <end position="34"/>
    </location>
</feature>
<evidence type="ECO:0000256" key="2">
    <source>
        <dbReference type="SAM" id="SignalP"/>
    </source>
</evidence>
<proteinExistence type="predicted"/>
<gene>
    <name evidence="3" type="ORF">SAMN05192549_106227</name>
</gene>
<evidence type="ECO:0000256" key="1">
    <source>
        <dbReference type="SAM" id="MobiDB-lite"/>
    </source>
</evidence>
<dbReference type="EMBL" id="FRCX01000006">
    <property type="protein sequence ID" value="SHN25674.1"/>
    <property type="molecule type" value="Genomic_DNA"/>
</dbReference>
<evidence type="ECO:0000313" key="3">
    <source>
        <dbReference type="EMBL" id="SHN25674.1"/>
    </source>
</evidence>
<reference evidence="4" key="1">
    <citation type="submission" date="2016-11" db="EMBL/GenBank/DDBJ databases">
        <authorList>
            <person name="Varghese N."/>
            <person name="Submissions S."/>
        </authorList>
    </citation>
    <scope>NUCLEOTIDE SEQUENCE [LARGE SCALE GENOMIC DNA]</scope>
    <source>
        <strain evidence="4">Sac-22</strain>
    </source>
</reference>
<dbReference type="OrthoDB" id="9157527at2"/>
<sequence>MKLIKRWMLMAILAGGALGASAQNGPPPDGPPPEAVAACKGKAEGAKVQFTGRHGETVSGTCRKAGVVLAAMPEGGPPPPPDHQ</sequence>
<name>A0A1M7Q5M7_9BURK</name>
<organism evidence="3 4">
    <name type="scientific">Duganella sacchari</name>
    <dbReference type="NCBI Taxonomy" id="551987"/>
    <lineage>
        <taxon>Bacteria</taxon>
        <taxon>Pseudomonadati</taxon>
        <taxon>Pseudomonadota</taxon>
        <taxon>Betaproteobacteria</taxon>
        <taxon>Burkholderiales</taxon>
        <taxon>Oxalobacteraceae</taxon>
        <taxon>Telluria group</taxon>
        <taxon>Duganella</taxon>
    </lineage>
</organism>